<reference evidence="1 2" key="1">
    <citation type="submission" date="2020-10" db="EMBL/GenBank/DDBJ databases">
        <title>Connecting structure to function with the recovery of over 1000 high-quality activated sludge metagenome-assembled genomes encoding full-length rRNA genes using long-read sequencing.</title>
        <authorList>
            <person name="Singleton C.M."/>
            <person name="Petriglieri F."/>
            <person name="Kristensen J.M."/>
            <person name="Kirkegaard R.H."/>
            <person name="Michaelsen T.Y."/>
            <person name="Andersen M.H."/>
            <person name="Karst S.M."/>
            <person name="Dueholm M.S."/>
            <person name="Nielsen P.H."/>
            <person name="Albertsen M."/>
        </authorList>
    </citation>
    <scope>NUCLEOTIDE SEQUENCE [LARGE SCALE GENOMIC DNA]</scope>
    <source>
        <strain evidence="1">Ribe_18-Q3-R11-54_MAXAC.273</strain>
    </source>
</reference>
<dbReference type="AlphaFoldDB" id="A0A9D7SUJ6"/>
<protein>
    <submittedName>
        <fullName evidence="1">Uncharacterized protein</fullName>
    </submittedName>
</protein>
<accession>A0A9D7SUJ6</accession>
<dbReference type="Proteomes" id="UP000808337">
    <property type="component" value="Unassembled WGS sequence"/>
</dbReference>
<organism evidence="1 2">
    <name type="scientific">Candidatus Opimibacter skivensis</name>
    <dbReference type="NCBI Taxonomy" id="2982028"/>
    <lineage>
        <taxon>Bacteria</taxon>
        <taxon>Pseudomonadati</taxon>
        <taxon>Bacteroidota</taxon>
        <taxon>Saprospiria</taxon>
        <taxon>Saprospirales</taxon>
        <taxon>Saprospiraceae</taxon>
        <taxon>Candidatus Opimibacter</taxon>
    </lineage>
</organism>
<proteinExistence type="predicted"/>
<name>A0A9D7SUJ6_9BACT</name>
<sequence length="220" mass="24843">MMERRNFIQKSAVGLIGYNLVGSGKASTHIFQTSILREWLHQLVSATGASKRSGIFLPSVLSEAIDVVTRTFSDKGFKGHRSSIYFYGDHESYCLYAIEVHHERSGMTEMVLPVLHKEENGQWKHFTTINGYQLEALVLAADGLKGSDIDLQQLLLPTVLPANRVYYQSYTSSKERVDIRTNTYINRPAETSVSVYDGHKELFKNTFVSKHCLTTSSMEI</sequence>
<dbReference type="EMBL" id="JADKGY010000001">
    <property type="protein sequence ID" value="MBK9982132.1"/>
    <property type="molecule type" value="Genomic_DNA"/>
</dbReference>
<evidence type="ECO:0000313" key="1">
    <source>
        <dbReference type="EMBL" id="MBK9982132.1"/>
    </source>
</evidence>
<gene>
    <name evidence="1" type="ORF">IPP15_06845</name>
</gene>
<comment type="caution">
    <text evidence="1">The sequence shown here is derived from an EMBL/GenBank/DDBJ whole genome shotgun (WGS) entry which is preliminary data.</text>
</comment>
<evidence type="ECO:0000313" key="2">
    <source>
        <dbReference type="Proteomes" id="UP000808337"/>
    </source>
</evidence>